<dbReference type="SUPFAM" id="SSF52540">
    <property type="entry name" value="P-loop containing nucleoside triphosphate hydrolases"/>
    <property type="match status" value="1"/>
</dbReference>
<dbReference type="InterPro" id="IPR027417">
    <property type="entry name" value="P-loop_NTPase"/>
</dbReference>
<dbReference type="Gene3D" id="3.40.50.300">
    <property type="entry name" value="P-loop containing nucleotide triphosphate hydrolases"/>
    <property type="match status" value="1"/>
</dbReference>
<dbReference type="CTD" id="36373940"/>
<dbReference type="AlphaFoldDB" id="A0A090L0A6"/>
<dbReference type="Proteomes" id="UP000035682">
    <property type="component" value="Unplaced"/>
</dbReference>
<dbReference type="OrthoDB" id="5873661at2759"/>
<protein>
    <submittedName>
        <fullName evidence="7 9">Superkiller viralicidic activity 2-like 2</fullName>
    </submittedName>
</protein>
<keyword evidence="2" id="KW-0378">Hydrolase</keyword>
<dbReference type="Pfam" id="PF00270">
    <property type="entry name" value="DEAD"/>
    <property type="match status" value="1"/>
</dbReference>
<evidence type="ECO:0000313" key="10">
    <source>
        <dbReference type="WormBase" id="SRAE_0000069000"/>
    </source>
</evidence>
<dbReference type="InterPro" id="IPR050699">
    <property type="entry name" value="RNA-DNA_Helicase"/>
</dbReference>
<reference evidence="7" key="2">
    <citation type="submission" date="2014-09" db="EMBL/GenBank/DDBJ databases">
        <authorList>
            <person name="Aslett A.Martin."/>
        </authorList>
    </citation>
    <scope>NUCLEOTIDE SEQUENCE</scope>
    <source>
        <strain evidence="7">ED321 Heterogonic</strain>
    </source>
</reference>
<feature type="compositionally biased region" description="Basic and acidic residues" evidence="5">
    <location>
        <begin position="16"/>
        <end position="30"/>
    </location>
</feature>
<feature type="compositionally biased region" description="Low complexity" evidence="5">
    <location>
        <begin position="1"/>
        <end position="14"/>
    </location>
</feature>
<feature type="domain" description="DEAD/DEAH-box helicase" evidence="6">
    <location>
        <begin position="114"/>
        <end position="178"/>
    </location>
</feature>
<keyword evidence="1" id="KW-0547">Nucleotide-binding</keyword>
<name>A0A090L0A6_STRRB</name>
<evidence type="ECO:0000256" key="3">
    <source>
        <dbReference type="ARBA" id="ARBA00022806"/>
    </source>
</evidence>
<keyword evidence="3" id="KW-0347">Helicase</keyword>
<dbReference type="GO" id="GO:0003676">
    <property type="term" value="F:nucleic acid binding"/>
    <property type="evidence" value="ECO:0007669"/>
    <property type="project" value="InterPro"/>
</dbReference>
<dbReference type="GO" id="GO:0005634">
    <property type="term" value="C:nucleus"/>
    <property type="evidence" value="ECO:0007669"/>
    <property type="project" value="TreeGrafter"/>
</dbReference>
<dbReference type="GO" id="GO:0004386">
    <property type="term" value="F:helicase activity"/>
    <property type="evidence" value="ECO:0007669"/>
    <property type="project" value="UniProtKB-KW"/>
</dbReference>
<reference evidence="8" key="1">
    <citation type="submission" date="2014-09" db="EMBL/GenBank/DDBJ databases">
        <authorList>
            <person name="Martin A.A."/>
        </authorList>
    </citation>
    <scope>NUCLEOTIDE SEQUENCE</scope>
    <source>
        <strain evidence="8">ED321</strain>
    </source>
</reference>
<dbReference type="RefSeq" id="XP_024500781.1">
    <property type="nucleotide sequence ID" value="XM_024646617.1"/>
</dbReference>
<evidence type="ECO:0000313" key="8">
    <source>
        <dbReference type="Proteomes" id="UP000035682"/>
    </source>
</evidence>
<keyword evidence="8" id="KW-1185">Reference proteome</keyword>
<evidence type="ECO:0000256" key="5">
    <source>
        <dbReference type="SAM" id="MobiDB-lite"/>
    </source>
</evidence>
<evidence type="ECO:0000259" key="6">
    <source>
        <dbReference type="Pfam" id="PF00270"/>
    </source>
</evidence>
<dbReference type="PANTHER" id="PTHR12131">
    <property type="entry name" value="ATP-DEPENDENT RNA AND DNA HELICASE"/>
    <property type="match status" value="1"/>
</dbReference>
<dbReference type="GeneID" id="36373940"/>
<dbReference type="GO" id="GO:0000460">
    <property type="term" value="P:maturation of 5.8S rRNA"/>
    <property type="evidence" value="ECO:0007669"/>
    <property type="project" value="TreeGrafter"/>
</dbReference>
<evidence type="ECO:0000256" key="1">
    <source>
        <dbReference type="ARBA" id="ARBA00022741"/>
    </source>
</evidence>
<organism evidence="7">
    <name type="scientific">Strongyloides ratti</name>
    <name type="common">Parasitic roundworm</name>
    <dbReference type="NCBI Taxonomy" id="34506"/>
    <lineage>
        <taxon>Eukaryota</taxon>
        <taxon>Metazoa</taxon>
        <taxon>Ecdysozoa</taxon>
        <taxon>Nematoda</taxon>
        <taxon>Chromadorea</taxon>
        <taxon>Rhabditida</taxon>
        <taxon>Tylenchina</taxon>
        <taxon>Panagrolaimomorpha</taxon>
        <taxon>Strongyloidoidea</taxon>
        <taxon>Strongyloididae</taxon>
        <taxon>Strongyloides</taxon>
    </lineage>
</organism>
<dbReference type="EMBL" id="LN609413">
    <property type="protein sequence ID" value="CEF61572.1"/>
    <property type="molecule type" value="Genomic_DNA"/>
</dbReference>
<dbReference type="WBParaSite" id="SRAE_0000069000.1">
    <property type="protein sequence ID" value="SRAE_0000069000.1"/>
    <property type="gene ID" value="WBGene00256442"/>
</dbReference>
<dbReference type="PANTHER" id="PTHR12131:SF7">
    <property type="entry name" value="EXOSOME RNA HELICASE MTR4"/>
    <property type="match status" value="1"/>
</dbReference>
<dbReference type="InterPro" id="IPR011545">
    <property type="entry name" value="DEAD/DEAH_box_helicase_dom"/>
</dbReference>
<dbReference type="GO" id="GO:0016787">
    <property type="term" value="F:hydrolase activity"/>
    <property type="evidence" value="ECO:0007669"/>
    <property type="project" value="UniProtKB-KW"/>
</dbReference>
<evidence type="ECO:0000313" key="9">
    <source>
        <dbReference type="WBParaSite" id="SRAE_0000069000.1"/>
    </source>
</evidence>
<reference evidence="9" key="3">
    <citation type="submission" date="2020-12" db="UniProtKB">
        <authorList>
            <consortium name="WormBaseParasite"/>
        </authorList>
    </citation>
    <scope>IDENTIFICATION</scope>
</reference>
<evidence type="ECO:0000256" key="2">
    <source>
        <dbReference type="ARBA" id="ARBA00022801"/>
    </source>
</evidence>
<sequence length="189" mass="21326">MKDVSSSSVLSSVSTAEEHIEQTVDQKKYDTPINHMSKKNKNASIENTFSNLTLSDSKSKQPKKDKIKMISSAIILNEQNCLHEVFYDESSKPSKIGFKPKHDLRFGYELDKFQVQSNLAVDNNESVLITAHTSAGKTSIARYVINSCLEAKKRCFYTTPLKALSNQKYYDFNKIYNDVLEATLPGICI</sequence>
<dbReference type="GO" id="GO:0005524">
    <property type="term" value="F:ATP binding"/>
    <property type="evidence" value="ECO:0007669"/>
    <property type="project" value="UniProtKB-KW"/>
</dbReference>
<evidence type="ECO:0000313" key="7">
    <source>
        <dbReference type="EMBL" id="CEF61572.1"/>
    </source>
</evidence>
<keyword evidence="4" id="KW-0067">ATP-binding</keyword>
<evidence type="ECO:0000256" key="4">
    <source>
        <dbReference type="ARBA" id="ARBA00022840"/>
    </source>
</evidence>
<dbReference type="WormBase" id="SRAE_0000069000">
    <property type="protein sequence ID" value="SRP00745"/>
    <property type="gene ID" value="WBGene00256442"/>
</dbReference>
<feature type="region of interest" description="Disordered" evidence="5">
    <location>
        <begin position="1"/>
        <end position="44"/>
    </location>
</feature>
<proteinExistence type="predicted"/>
<gene>
    <name evidence="7 9 10" type="ORF">SRAE_0000069000</name>
</gene>
<accession>A0A090L0A6</accession>